<gene>
    <name evidence="2" type="ORF">AGLY_012520</name>
</gene>
<feature type="transmembrane region" description="Helical" evidence="1">
    <location>
        <begin position="57"/>
        <end position="79"/>
    </location>
</feature>
<feature type="transmembrane region" description="Helical" evidence="1">
    <location>
        <begin position="324"/>
        <end position="344"/>
    </location>
</feature>
<protein>
    <submittedName>
        <fullName evidence="2">Uncharacterized protein</fullName>
    </submittedName>
</protein>
<feature type="transmembrane region" description="Helical" evidence="1">
    <location>
        <begin position="209"/>
        <end position="231"/>
    </location>
</feature>
<name>A0A6G0TAS2_APHGL</name>
<dbReference type="AlphaFoldDB" id="A0A6G0TAS2"/>
<dbReference type="Proteomes" id="UP000475862">
    <property type="component" value="Unassembled WGS sequence"/>
</dbReference>
<reference evidence="2 3" key="1">
    <citation type="submission" date="2019-08" db="EMBL/GenBank/DDBJ databases">
        <title>The genome of the soybean aphid Biotype 1, its phylome, world population structure and adaptation to the North American continent.</title>
        <authorList>
            <person name="Giordano R."/>
            <person name="Donthu R.K."/>
            <person name="Hernandez A.G."/>
            <person name="Wright C.L."/>
            <person name="Zimin A.V."/>
        </authorList>
    </citation>
    <scope>NUCLEOTIDE SEQUENCE [LARGE SCALE GENOMIC DNA]</scope>
    <source>
        <tissue evidence="2">Whole aphids</tissue>
    </source>
</reference>
<proteinExistence type="predicted"/>
<accession>A0A6G0TAS2</accession>
<keyword evidence="1" id="KW-0472">Membrane</keyword>
<keyword evidence="3" id="KW-1185">Reference proteome</keyword>
<sequence>CFNKKYRLEKIWKTNNNNTNSFLSTYNIKGPVQYIFYILDQNYTLIINLFSLRTRQFLEVFLFLLFFVSMRTVTFLIILSSSSICNGGFRKASKVSHMVGKRFLRSEYDFSEDFKIIYHQIKIYPKTSTKWATATFFYHSWTVVITKVIITNCYKTPKCLLSWHVHEKKSSNWSLCLTISNDRNLPCSIIVDKHFMIWELSITYISTNIILNIITFLKFLIICLSQLAVILSHFRSRSIVLLADIICFLQVVTLTIRSGIGYHLENHVCQALLILQNRLEPAMSWHPSSCLHRCRHIGFPFCSQGMDSPPSYYFVYYRDRGTQVLQIVIGKMLLGLASNLRTALETARRVGRKRNALSVHDFLFSPSRTAEDNRTIKKPTIDGDDYECKTTRAIPSFLIFLGRHSGGHLILTSNDNDNNNNNINIACLPRPIVKSEKSEPEPTINAVPHKIA</sequence>
<feature type="transmembrane region" description="Helical" evidence="1">
    <location>
        <begin position="238"/>
        <end position="256"/>
    </location>
</feature>
<dbReference type="EMBL" id="VYZN01000049">
    <property type="protein sequence ID" value="KAE9528098.1"/>
    <property type="molecule type" value="Genomic_DNA"/>
</dbReference>
<organism evidence="2 3">
    <name type="scientific">Aphis glycines</name>
    <name type="common">Soybean aphid</name>
    <dbReference type="NCBI Taxonomy" id="307491"/>
    <lineage>
        <taxon>Eukaryota</taxon>
        <taxon>Metazoa</taxon>
        <taxon>Ecdysozoa</taxon>
        <taxon>Arthropoda</taxon>
        <taxon>Hexapoda</taxon>
        <taxon>Insecta</taxon>
        <taxon>Pterygota</taxon>
        <taxon>Neoptera</taxon>
        <taxon>Paraneoptera</taxon>
        <taxon>Hemiptera</taxon>
        <taxon>Sternorrhyncha</taxon>
        <taxon>Aphidomorpha</taxon>
        <taxon>Aphidoidea</taxon>
        <taxon>Aphididae</taxon>
        <taxon>Aphidini</taxon>
        <taxon>Aphis</taxon>
        <taxon>Aphis</taxon>
    </lineage>
</organism>
<keyword evidence="1" id="KW-0812">Transmembrane</keyword>
<evidence type="ECO:0000313" key="2">
    <source>
        <dbReference type="EMBL" id="KAE9528098.1"/>
    </source>
</evidence>
<feature type="non-terminal residue" evidence="2">
    <location>
        <position position="1"/>
    </location>
</feature>
<evidence type="ECO:0000256" key="1">
    <source>
        <dbReference type="SAM" id="Phobius"/>
    </source>
</evidence>
<comment type="caution">
    <text evidence="2">The sequence shown here is derived from an EMBL/GenBank/DDBJ whole genome shotgun (WGS) entry which is preliminary data.</text>
</comment>
<evidence type="ECO:0000313" key="3">
    <source>
        <dbReference type="Proteomes" id="UP000475862"/>
    </source>
</evidence>
<keyword evidence="1" id="KW-1133">Transmembrane helix</keyword>